<organism evidence="12 13">
    <name type="scientific">Corallococcus soli</name>
    <dbReference type="NCBI Taxonomy" id="2710757"/>
    <lineage>
        <taxon>Bacteria</taxon>
        <taxon>Pseudomonadati</taxon>
        <taxon>Myxococcota</taxon>
        <taxon>Myxococcia</taxon>
        <taxon>Myxococcales</taxon>
        <taxon>Cystobacterineae</taxon>
        <taxon>Myxococcaceae</taxon>
        <taxon>Corallococcus</taxon>
    </lineage>
</organism>
<dbReference type="InterPro" id="IPR020584">
    <property type="entry name" value="DNA_recomb/repair_RecA_CS"/>
</dbReference>
<feature type="domain" description="RecA family profile 1" evidence="10">
    <location>
        <begin position="38"/>
        <end position="197"/>
    </location>
</feature>
<evidence type="ECO:0000256" key="2">
    <source>
        <dbReference type="ARBA" id="ARBA00015553"/>
    </source>
</evidence>
<evidence type="ECO:0000313" key="13">
    <source>
        <dbReference type="Proteomes" id="UP001516472"/>
    </source>
</evidence>
<sequence>MSKLTEKLKAVAAAVASIEKQFGRGAVMTLGADAPEQKVAIIPTGSVGLDRALGVGGYPRGRVVELFGNESSGKTTLTLHAIAQVQAAGGVAAFIDAEHALDLSYARKLGVRTAELLVAQPDTGEQALEITEQLVRSGAVDLIVVDSVAALVPRAEIEGEMGDAHMGVQARLMSQALRKLTGAVSRSGTCIIFINQIRMKIGVMFGNPETTTGGNALKFYASVRMEIRRTGNLKEGDAVVGSRARVKVVKNKLAPPFQEAEFDVLYGTGIHRTAEVLDLAVSAGVVEKSGSHFSLRGERIGQGRERASEWLREHPDVLESLARELTGASAPLLAQASSEAA</sequence>
<evidence type="ECO:0000259" key="10">
    <source>
        <dbReference type="PROSITE" id="PS50162"/>
    </source>
</evidence>
<dbReference type="CDD" id="cd00983">
    <property type="entry name" value="RecA"/>
    <property type="match status" value="1"/>
</dbReference>
<keyword evidence="7 8" id="KW-0742">SOS response</keyword>
<dbReference type="EMBL" id="JAAIYO010000001">
    <property type="protein sequence ID" value="MBE4747728.1"/>
    <property type="molecule type" value="Genomic_DNA"/>
</dbReference>
<dbReference type="InterPro" id="IPR020587">
    <property type="entry name" value="RecA_monomer-monomer_interface"/>
</dbReference>
<dbReference type="Proteomes" id="UP001516472">
    <property type="component" value="Unassembled WGS sequence"/>
</dbReference>
<evidence type="ECO:0000256" key="4">
    <source>
        <dbReference type="ARBA" id="ARBA00022840"/>
    </source>
</evidence>
<dbReference type="PANTHER" id="PTHR45900:SF1">
    <property type="entry name" value="MITOCHONDRIAL DNA REPAIR PROTEIN RECA HOMOLOG-RELATED"/>
    <property type="match status" value="1"/>
</dbReference>
<evidence type="ECO:0000256" key="3">
    <source>
        <dbReference type="ARBA" id="ARBA00022741"/>
    </source>
</evidence>
<comment type="similarity">
    <text evidence="1 7 9">Belongs to the RecA family.</text>
</comment>
<comment type="function">
    <text evidence="7">Can catalyze the hydrolysis of ATP in the presence of single-stranded DNA, the ATP-dependent uptake of single-stranded DNA by duplex DNA, and the ATP-dependent hybridization of homologous single-stranded DNAs. It interacts with LexA causing its activation and leading to its autocatalytic cleavage.</text>
</comment>
<keyword evidence="7 8" id="KW-0234">DNA repair</keyword>
<name>A0ABR9PIH8_9BACT</name>
<dbReference type="Pfam" id="PF00154">
    <property type="entry name" value="RecA_N"/>
    <property type="match status" value="1"/>
</dbReference>
<keyword evidence="3 7" id="KW-0547">Nucleotide-binding</keyword>
<dbReference type="InterPro" id="IPR027417">
    <property type="entry name" value="P-loop_NTPase"/>
</dbReference>
<dbReference type="RefSeq" id="WP_193347086.1">
    <property type="nucleotide sequence ID" value="NZ_CBCSIP010000161.1"/>
</dbReference>
<dbReference type="PROSITE" id="PS00321">
    <property type="entry name" value="RECA_1"/>
    <property type="match status" value="1"/>
</dbReference>
<feature type="binding site" evidence="7">
    <location>
        <begin position="68"/>
        <end position="75"/>
    </location>
    <ligand>
        <name>ATP</name>
        <dbReference type="ChEBI" id="CHEBI:30616"/>
    </ligand>
</feature>
<dbReference type="HAMAP" id="MF_00268">
    <property type="entry name" value="RecA"/>
    <property type="match status" value="1"/>
</dbReference>
<comment type="caution">
    <text evidence="12">The sequence shown here is derived from an EMBL/GenBank/DDBJ whole genome shotgun (WGS) entry which is preliminary data.</text>
</comment>
<evidence type="ECO:0000256" key="8">
    <source>
        <dbReference type="RuleBase" id="RU000526"/>
    </source>
</evidence>
<keyword evidence="7" id="KW-0963">Cytoplasm</keyword>
<proteinExistence type="inferred from homology"/>
<protein>
    <recommendedName>
        <fullName evidence="2 7">Protein RecA</fullName>
    </recommendedName>
    <alternativeName>
        <fullName evidence="7 8">Recombinase A</fullName>
    </alternativeName>
</protein>
<gene>
    <name evidence="7 12" type="primary">recA</name>
    <name evidence="12" type="ORF">G4177_05980</name>
</gene>
<dbReference type="NCBIfam" id="TIGR02012">
    <property type="entry name" value="tigrfam_recA"/>
    <property type="match status" value="1"/>
</dbReference>
<keyword evidence="4 7" id="KW-0067">ATP-binding</keyword>
<evidence type="ECO:0000256" key="5">
    <source>
        <dbReference type="ARBA" id="ARBA00023125"/>
    </source>
</evidence>
<dbReference type="PRINTS" id="PR00142">
    <property type="entry name" value="RECA"/>
</dbReference>
<feature type="domain" description="RecA family profile 2" evidence="11">
    <location>
        <begin position="202"/>
        <end position="275"/>
    </location>
</feature>
<keyword evidence="6 7" id="KW-0233">DNA recombination</keyword>
<keyword evidence="7 9" id="KW-0227">DNA damage</keyword>
<evidence type="ECO:0000256" key="1">
    <source>
        <dbReference type="ARBA" id="ARBA00009391"/>
    </source>
</evidence>
<dbReference type="InterPro" id="IPR049261">
    <property type="entry name" value="RecA-like_C"/>
</dbReference>
<accession>A0ABR9PIH8</accession>
<reference evidence="12 13" key="1">
    <citation type="submission" date="2020-02" db="EMBL/GenBank/DDBJ databases">
        <authorList>
            <person name="Babadi Z.K."/>
            <person name="Risdian C."/>
            <person name="Ebrahimipour G.H."/>
            <person name="Wink J."/>
        </authorList>
    </citation>
    <scope>NUCLEOTIDE SEQUENCE [LARGE SCALE GENOMIC DNA]</scope>
    <source>
        <strain evidence="12 13">ZKHCc1 1396</strain>
    </source>
</reference>
<dbReference type="SUPFAM" id="SSF52540">
    <property type="entry name" value="P-loop containing nucleoside triphosphate hydrolases"/>
    <property type="match status" value="1"/>
</dbReference>
<dbReference type="InterPro" id="IPR023400">
    <property type="entry name" value="RecA_C_sf"/>
</dbReference>
<dbReference type="InterPro" id="IPR049428">
    <property type="entry name" value="RecA-like_N"/>
</dbReference>
<dbReference type="PROSITE" id="PS50163">
    <property type="entry name" value="RECA_3"/>
    <property type="match status" value="1"/>
</dbReference>
<dbReference type="Gene3D" id="3.40.50.300">
    <property type="entry name" value="P-loop containing nucleotide triphosphate hydrolases"/>
    <property type="match status" value="1"/>
</dbReference>
<comment type="subcellular location">
    <subcellularLocation>
        <location evidence="7">Cytoplasm</location>
    </subcellularLocation>
</comment>
<dbReference type="InterPro" id="IPR020588">
    <property type="entry name" value="RecA_ATP-bd"/>
</dbReference>
<dbReference type="InterPro" id="IPR013765">
    <property type="entry name" value="DNA_recomb/repair_RecA"/>
</dbReference>
<dbReference type="PROSITE" id="PS50162">
    <property type="entry name" value="RECA_2"/>
    <property type="match status" value="1"/>
</dbReference>
<dbReference type="PANTHER" id="PTHR45900">
    <property type="entry name" value="RECA"/>
    <property type="match status" value="1"/>
</dbReference>
<keyword evidence="5 7" id="KW-0238">DNA-binding</keyword>
<dbReference type="InterPro" id="IPR003593">
    <property type="entry name" value="AAA+_ATPase"/>
</dbReference>
<dbReference type="Pfam" id="PF21096">
    <property type="entry name" value="RecA_C"/>
    <property type="match status" value="1"/>
</dbReference>
<keyword evidence="13" id="KW-1185">Reference proteome</keyword>
<evidence type="ECO:0000313" key="12">
    <source>
        <dbReference type="EMBL" id="MBE4747728.1"/>
    </source>
</evidence>
<evidence type="ECO:0000256" key="7">
    <source>
        <dbReference type="HAMAP-Rule" id="MF_00268"/>
    </source>
</evidence>
<evidence type="ECO:0000256" key="6">
    <source>
        <dbReference type="ARBA" id="ARBA00023172"/>
    </source>
</evidence>
<dbReference type="SMART" id="SM00382">
    <property type="entry name" value="AAA"/>
    <property type="match status" value="1"/>
</dbReference>
<evidence type="ECO:0000256" key="9">
    <source>
        <dbReference type="RuleBase" id="RU004527"/>
    </source>
</evidence>
<dbReference type="SUPFAM" id="SSF54752">
    <property type="entry name" value="RecA protein, C-terminal domain"/>
    <property type="match status" value="1"/>
</dbReference>
<evidence type="ECO:0000259" key="11">
    <source>
        <dbReference type="PROSITE" id="PS50163"/>
    </source>
</evidence>